<protein>
    <submittedName>
        <fullName evidence="1">GTP-dependent nucleic acid-binding protein engD</fullName>
    </submittedName>
</protein>
<sequence length="581" mass="66098">MQGAQQNYDPRRTNHLLGCVLSVAVLHFPIHAHVYKPLLLYTSHGDHRQTNFTSAQVTGFYFQPCRDDFDEVILEYFRCRCGTVRKQTRRNGRANLMQHVRHEHPNFEAEMLEATTSETGSLLSYVSRSSQNLYGWLMWVVTNNLPLTFYENRATRRYTTLDPVCVETLRAALEGVSVAVERSIASEMPDQFGLILDGWTHISEHYLGVFACYEVGGKVKTPLICMAPLMNEVDDDLSALAHREFLADMLPRDFGKQIDQCLFVVGDNCSVNQRLASLIGVPLIGCASHRLNRAVQQDLQSHEADLAAVHGLMIKLRTLTQSAKLRYPCCYSVVLSIIPTNKDNLWCFMIIRRLKTSLRPVIRQDTRWSSTFAMLHRYFKLLEHLDKDDDDVAELLPGPACNRRLRKLLKELANVESVSKALQGSADLLDVREWFDGLIAMKPQYAHYLAPRADIVHSPDFESGCVRVLRGNSNRLTRTEKAVLQPFAASAAAAPESDDEESSSFVERLQKRRKLAQQEEKYVLIRSIPPTSNIVERFFSIARTTFGQERNSLQPATLEQILFLRQNASYWDVGTIDSLRS</sequence>
<dbReference type="PANTHER" id="PTHR40866:SF1">
    <property type="entry name" value="BED-TYPE DOMAIN-CONTAINING PROTEIN"/>
    <property type="match status" value="1"/>
</dbReference>
<dbReference type="AlphaFoldDB" id="A0A0W8DJW0"/>
<evidence type="ECO:0000313" key="1">
    <source>
        <dbReference type="EMBL" id="KUF96476.1"/>
    </source>
</evidence>
<organism evidence="1 2">
    <name type="scientific">Phytophthora nicotianae</name>
    <name type="common">Potato buckeye rot agent</name>
    <name type="synonym">Phytophthora parasitica</name>
    <dbReference type="NCBI Taxonomy" id="4792"/>
    <lineage>
        <taxon>Eukaryota</taxon>
        <taxon>Sar</taxon>
        <taxon>Stramenopiles</taxon>
        <taxon>Oomycota</taxon>
        <taxon>Peronosporomycetes</taxon>
        <taxon>Peronosporales</taxon>
        <taxon>Peronosporaceae</taxon>
        <taxon>Phytophthora</taxon>
    </lineage>
</organism>
<name>A0A0W8DJW0_PHYNI</name>
<accession>A0A0W8DJW0</accession>
<dbReference type="EMBL" id="LNFP01000160">
    <property type="protein sequence ID" value="KUF96476.1"/>
    <property type="molecule type" value="Genomic_DNA"/>
</dbReference>
<reference evidence="1 2" key="1">
    <citation type="submission" date="2015-11" db="EMBL/GenBank/DDBJ databases">
        <title>Genomes and virulence difference between two physiological races of Phytophthora nicotianae.</title>
        <authorList>
            <person name="Liu H."/>
            <person name="Ma X."/>
            <person name="Yu H."/>
            <person name="Fang D."/>
            <person name="Li Y."/>
            <person name="Wang X."/>
            <person name="Wang W."/>
            <person name="Dong Y."/>
            <person name="Xiao B."/>
        </authorList>
    </citation>
    <scope>NUCLEOTIDE SEQUENCE [LARGE SCALE GENOMIC DNA]</scope>
    <source>
        <strain evidence="2">race 1</strain>
    </source>
</reference>
<dbReference type="InterPro" id="IPR012337">
    <property type="entry name" value="RNaseH-like_sf"/>
</dbReference>
<proteinExistence type="predicted"/>
<gene>
    <name evidence="1" type="ORF">AM588_10006041</name>
</gene>
<evidence type="ECO:0000313" key="2">
    <source>
        <dbReference type="Proteomes" id="UP000054636"/>
    </source>
</evidence>
<comment type="caution">
    <text evidence="1">The sequence shown here is derived from an EMBL/GenBank/DDBJ whole genome shotgun (WGS) entry which is preliminary data.</text>
</comment>
<dbReference type="PANTHER" id="PTHR40866">
    <property type="entry name" value="BED-TYPE DOMAIN-CONTAINING PROTEIN"/>
    <property type="match status" value="1"/>
</dbReference>
<dbReference type="Proteomes" id="UP000054636">
    <property type="component" value="Unassembled WGS sequence"/>
</dbReference>
<dbReference type="SUPFAM" id="SSF53098">
    <property type="entry name" value="Ribonuclease H-like"/>
    <property type="match status" value="1"/>
</dbReference>